<feature type="domain" description="Bifunctional inhibitor/plant lipid transfer protein/seed storage helical" evidence="2">
    <location>
        <begin position="12"/>
        <end position="107"/>
    </location>
</feature>
<dbReference type="InterPro" id="IPR016140">
    <property type="entry name" value="Bifunc_inhib/LTP/seed_store"/>
</dbReference>
<reference evidence="3" key="1">
    <citation type="submission" date="2020-07" db="EMBL/GenBank/DDBJ databases">
        <title>Genome sequence and genetic diversity analysis of an under-domesticated orphan crop, white fonio (Digitaria exilis).</title>
        <authorList>
            <person name="Bennetzen J.L."/>
            <person name="Chen S."/>
            <person name="Ma X."/>
            <person name="Wang X."/>
            <person name="Yssel A.E.J."/>
            <person name="Chaluvadi S.R."/>
            <person name="Johnson M."/>
            <person name="Gangashetty P."/>
            <person name="Hamidou F."/>
            <person name="Sanogo M.D."/>
            <person name="Zwaenepoel A."/>
            <person name="Wallace J."/>
            <person name="Van De Peer Y."/>
            <person name="Van Deynze A."/>
        </authorList>
    </citation>
    <scope>NUCLEOTIDE SEQUENCE</scope>
    <source>
        <tissue evidence="3">Leaves</tissue>
    </source>
</reference>
<keyword evidence="4" id="KW-1185">Reference proteome</keyword>
<name>A0A835EZF4_9POAL</name>
<keyword evidence="1" id="KW-0732">Signal</keyword>
<evidence type="ECO:0000313" key="3">
    <source>
        <dbReference type="EMBL" id="KAF8723704.1"/>
    </source>
</evidence>
<dbReference type="PANTHER" id="PTHR33286">
    <property type="entry name" value="BIFUNCTIONAL INHIBITOR/LIPID-TRANSFER PROTEIN/SEED STORAGE 2S ALBUMIN SUPERFAMILY PROTEIN"/>
    <property type="match status" value="1"/>
</dbReference>
<dbReference type="EMBL" id="JACEFO010001666">
    <property type="protein sequence ID" value="KAF8723704.1"/>
    <property type="molecule type" value="Genomic_DNA"/>
</dbReference>
<dbReference type="Proteomes" id="UP000636709">
    <property type="component" value="Unassembled WGS sequence"/>
</dbReference>
<comment type="caution">
    <text evidence="3">The sequence shown here is derived from an EMBL/GenBank/DDBJ whole genome shotgun (WGS) entry which is preliminary data.</text>
</comment>
<proteinExistence type="predicted"/>
<organism evidence="3 4">
    <name type="scientific">Digitaria exilis</name>
    <dbReference type="NCBI Taxonomy" id="1010633"/>
    <lineage>
        <taxon>Eukaryota</taxon>
        <taxon>Viridiplantae</taxon>
        <taxon>Streptophyta</taxon>
        <taxon>Embryophyta</taxon>
        <taxon>Tracheophyta</taxon>
        <taxon>Spermatophyta</taxon>
        <taxon>Magnoliopsida</taxon>
        <taxon>Liliopsida</taxon>
        <taxon>Poales</taxon>
        <taxon>Poaceae</taxon>
        <taxon>PACMAD clade</taxon>
        <taxon>Panicoideae</taxon>
        <taxon>Panicodae</taxon>
        <taxon>Paniceae</taxon>
        <taxon>Anthephorinae</taxon>
        <taxon>Digitaria</taxon>
    </lineage>
</organism>
<dbReference type="AlphaFoldDB" id="A0A835EZF4"/>
<dbReference type="Pfam" id="PF14368">
    <property type="entry name" value="LTP_2"/>
    <property type="match status" value="1"/>
</dbReference>
<accession>A0A835EZF4</accession>
<dbReference type="PANTHER" id="PTHR33286:SF44">
    <property type="entry name" value="5A2 PROTEIN"/>
    <property type="match status" value="1"/>
</dbReference>
<feature type="signal peptide" evidence="1">
    <location>
        <begin position="1"/>
        <end position="26"/>
    </location>
</feature>
<evidence type="ECO:0000259" key="2">
    <source>
        <dbReference type="Pfam" id="PF14368"/>
    </source>
</evidence>
<evidence type="ECO:0000256" key="1">
    <source>
        <dbReference type="SAM" id="SignalP"/>
    </source>
</evidence>
<protein>
    <recommendedName>
        <fullName evidence="2">Bifunctional inhibitor/plant lipid transfer protein/seed storage helical domain-containing protein</fullName>
    </recommendedName>
</protein>
<dbReference type="SUPFAM" id="SSF47699">
    <property type="entry name" value="Bifunctional inhibitor/lipid-transfer protein/seed storage 2S albumin"/>
    <property type="match status" value="1"/>
</dbReference>
<sequence>MATKGILQAMVFALVFTILSTHQACGEEDCYRDKDLVLHKCESDIAVSTPYVRPRLDSQCCHAVQESTLCVCRTLAREEEGRLRISAFKLASVAKDCGKPVPSGENCGSMDPLLFIILKKM</sequence>
<dbReference type="InterPro" id="IPR036312">
    <property type="entry name" value="Bifun_inhib/LTP/seed_sf"/>
</dbReference>
<feature type="chain" id="PRO_5032628602" description="Bifunctional inhibitor/plant lipid transfer protein/seed storage helical domain-containing protein" evidence="1">
    <location>
        <begin position="27"/>
        <end position="121"/>
    </location>
</feature>
<evidence type="ECO:0000313" key="4">
    <source>
        <dbReference type="Proteomes" id="UP000636709"/>
    </source>
</evidence>
<dbReference type="OrthoDB" id="654726at2759"/>
<gene>
    <name evidence="3" type="ORF">HU200_021668</name>
</gene>